<protein>
    <submittedName>
        <fullName evidence="1">Uncharacterized protein</fullName>
    </submittedName>
</protein>
<evidence type="ECO:0000313" key="2">
    <source>
        <dbReference type="Proteomes" id="UP000269396"/>
    </source>
</evidence>
<keyword evidence="2" id="KW-1185">Reference proteome</keyword>
<sequence>MNGQLNQKYYVELSLFEYSLEELFELIDLDDFIRLFTCTLLEYRIILFSKVYYRLMLIAECVTCLLLPFYWLHVYAPILPVSLTHFVDAPVPFIMGINIPDPCYNNDNHHNEKYPFIKQYVSDNHTQEYFYSPSVELASETNVCYVYIDEGRVIVPDEIPEFPNSQDTKQSLLEILKLAKNLSR</sequence>
<dbReference type="PANTHER" id="PTHR46070:SF1">
    <property type="entry name" value="PINSTRIPE, ISOFORM A"/>
    <property type="match status" value="1"/>
</dbReference>
<dbReference type="SMART" id="SM00799">
    <property type="entry name" value="DENN"/>
    <property type="match status" value="1"/>
</dbReference>
<dbReference type="PROSITE" id="PS50211">
    <property type="entry name" value="DENN"/>
    <property type="match status" value="1"/>
</dbReference>
<dbReference type="GO" id="GO:0005085">
    <property type="term" value="F:guanyl-nucleotide exchange factor activity"/>
    <property type="evidence" value="ECO:0007669"/>
    <property type="project" value="InterPro"/>
</dbReference>
<proteinExistence type="predicted"/>
<dbReference type="InterPro" id="IPR001194">
    <property type="entry name" value="cDENN_dom"/>
</dbReference>
<feature type="non-terminal residue" evidence="1">
    <location>
        <position position="184"/>
    </location>
</feature>
<dbReference type="GO" id="GO:0031267">
    <property type="term" value="F:small GTPase binding"/>
    <property type="evidence" value="ECO:0007669"/>
    <property type="project" value="InterPro"/>
</dbReference>
<gene>
    <name evidence="1" type="ORF">SMTD_LOCUS20900</name>
</gene>
<name>A0A183Q2R4_9TREM</name>
<evidence type="ECO:0000313" key="1">
    <source>
        <dbReference type="EMBL" id="VDP83621.1"/>
    </source>
</evidence>
<dbReference type="InterPro" id="IPR043153">
    <property type="entry name" value="DENN_C"/>
</dbReference>
<dbReference type="PANTHER" id="PTHR46070">
    <property type="entry name" value="PINSTRIPE, ISOFORM A"/>
    <property type="match status" value="1"/>
</dbReference>
<accession>A0A183Q2R4</accession>
<dbReference type="AlphaFoldDB" id="A0A183Q2R4"/>
<organism evidence="1 2">
    <name type="scientific">Schistosoma mattheei</name>
    <dbReference type="NCBI Taxonomy" id="31246"/>
    <lineage>
        <taxon>Eukaryota</taxon>
        <taxon>Metazoa</taxon>
        <taxon>Spiralia</taxon>
        <taxon>Lophotrochozoa</taxon>
        <taxon>Platyhelminthes</taxon>
        <taxon>Trematoda</taxon>
        <taxon>Digenea</taxon>
        <taxon>Strigeidida</taxon>
        <taxon>Schistosomatoidea</taxon>
        <taxon>Schistosomatidae</taxon>
        <taxon>Schistosoma</taxon>
    </lineage>
</organism>
<dbReference type="InterPro" id="IPR047278">
    <property type="entry name" value="DEN5A/B"/>
</dbReference>
<dbReference type="Pfam" id="PF02141">
    <property type="entry name" value="DENN"/>
    <property type="match status" value="1"/>
</dbReference>
<dbReference type="InterPro" id="IPR037516">
    <property type="entry name" value="Tripartite_DENN"/>
</dbReference>
<dbReference type="STRING" id="31246.A0A183Q2R4"/>
<dbReference type="Gene3D" id="3.40.50.11500">
    <property type="match status" value="1"/>
</dbReference>
<reference evidence="1 2" key="1">
    <citation type="submission" date="2018-11" db="EMBL/GenBank/DDBJ databases">
        <authorList>
            <consortium name="Pathogen Informatics"/>
        </authorList>
    </citation>
    <scope>NUCLEOTIDE SEQUENCE [LARGE SCALE GENOMIC DNA]</scope>
    <source>
        <strain>Denwood</strain>
        <strain evidence="2">Zambia</strain>
    </source>
</reference>
<dbReference type="Proteomes" id="UP000269396">
    <property type="component" value="Unassembled WGS sequence"/>
</dbReference>
<dbReference type="EMBL" id="UZAL01045660">
    <property type="protein sequence ID" value="VDP83621.1"/>
    <property type="molecule type" value="Genomic_DNA"/>
</dbReference>